<feature type="compositionally biased region" description="Basic residues" evidence="1">
    <location>
        <begin position="129"/>
        <end position="145"/>
    </location>
</feature>
<gene>
    <name evidence="2" type="ORF">AMECASPLE_031892</name>
</gene>
<evidence type="ECO:0000313" key="2">
    <source>
        <dbReference type="EMBL" id="MEQ2316371.1"/>
    </source>
</evidence>
<keyword evidence="3" id="KW-1185">Reference proteome</keyword>
<evidence type="ECO:0000256" key="1">
    <source>
        <dbReference type="SAM" id="MobiDB-lite"/>
    </source>
</evidence>
<evidence type="ECO:0000313" key="3">
    <source>
        <dbReference type="Proteomes" id="UP001469553"/>
    </source>
</evidence>
<dbReference type="EMBL" id="JAHRIP010088683">
    <property type="protein sequence ID" value="MEQ2316371.1"/>
    <property type="molecule type" value="Genomic_DNA"/>
</dbReference>
<feature type="compositionally biased region" description="Basic and acidic residues" evidence="1">
    <location>
        <begin position="39"/>
        <end position="60"/>
    </location>
</feature>
<accession>A0ABV1ADP7</accession>
<comment type="caution">
    <text evidence="2">The sequence shown here is derived from an EMBL/GenBank/DDBJ whole genome shotgun (WGS) entry which is preliminary data.</text>
</comment>
<feature type="region of interest" description="Disordered" evidence="1">
    <location>
        <begin position="1"/>
        <end position="162"/>
    </location>
</feature>
<organism evidence="2 3">
    <name type="scientific">Ameca splendens</name>
    <dbReference type="NCBI Taxonomy" id="208324"/>
    <lineage>
        <taxon>Eukaryota</taxon>
        <taxon>Metazoa</taxon>
        <taxon>Chordata</taxon>
        <taxon>Craniata</taxon>
        <taxon>Vertebrata</taxon>
        <taxon>Euteleostomi</taxon>
        <taxon>Actinopterygii</taxon>
        <taxon>Neopterygii</taxon>
        <taxon>Teleostei</taxon>
        <taxon>Neoteleostei</taxon>
        <taxon>Acanthomorphata</taxon>
        <taxon>Ovalentaria</taxon>
        <taxon>Atherinomorphae</taxon>
        <taxon>Cyprinodontiformes</taxon>
        <taxon>Goodeidae</taxon>
        <taxon>Ameca</taxon>
    </lineage>
</organism>
<feature type="compositionally biased region" description="Polar residues" evidence="1">
    <location>
        <begin position="7"/>
        <end position="23"/>
    </location>
</feature>
<proteinExistence type="predicted"/>
<reference evidence="2 3" key="1">
    <citation type="submission" date="2021-06" db="EMBL/GenBank/DDBJ databases">
        <authorList>
            <person name="Palmer J.M."/>
        </authorList>
    </citation>
    <scope>NUCLEOTIDE SEQUENCE [LARGE SCALE GENOMIC DNA]</scope>
    <source>
        <strain evidence="2 3">AS_MEX2019</strain>
        <tissue evidence="2">Muscle</tissue>
    </source>
</reference>
<name>A0ABV1ADP7_9TELE</name>
<dbReference type="Proteomes" id="UP001469553">
    <property type="component" value="Unassembled WGS sequence"/>
</dbReference>
<protein>
    <submittedName>
        <fullName evidence="2">Uncharacterized protein</fullName>
    </submittedName>
</protein>
<sequence length="162" mass="18279">MRRRPTATMSKSMPDTHTPATSSEKIHTEAHKRQRAHKAKIETHQEAKTSPPRDEPRPAPDRTGTGVRNQNPDKEPESEPTPTPTFEQLPEHRHPHTQVDSAPPPPTDPPSRQQSALLEGESTCNKMVPTRKFRRPLRPPMHRRPPGQCRVPEHAPAQNPSN</sequence>